<organism evidence="1 2">
    <name type="scientific">Methanosarcina mazei Tuc01</name>
    <dbReference type="NCBI Taxonomy" id="1236903"/>
    <lineage>
        <taxon>Archaea</taxon>
        <taxon>Methanobacteriati</taxon>
        <taxon>Methanobacteriota</taxon>
        <taxon>Stenosarchaea group</taxon>
        <taxon>Methanomicrobia</taxon>
        <taxon>Methanosarcinales</taxon>
        <taxon>Methanosarcinaceae</taxon>
        <taxon>Methanosarcina</taxon>
    </lineage>
</organism>
<protein>
    <submittedName>
        <fullName evidence="1">Uncharacterized protein</fullName>
    </submittedName>
</protein>
<accession>M1QIV0</accession>
<reference evidence="1 2" key="1">
    <citation type="journal article" date="2013" name="Genome Announc.">
        <title>Complete Genome of a Methanosarcina mazei Strain Isolated from Sediment Samples from an Amazonian Flooded Area.</title>
        <authorList>
            <person name="Assis das Gracas D."/>
            <person name="Thiago Juca Ramos R."/>
            <person name="Vieira Araujo A.C."/>
            <person name="Zahlouth R."/>
            <person name="Ribeiro Carneiro A."/>
            <person name="Souza Lopes T."/>
            <person name="Azevedo Barauna R."/>
            <person name="Azevedo V."/>
            <person name="Cruz Schneider M.P."/>
            <person name="Pellizari V.H."/>
            <person name="Silva A."/>
        </authorList>
    </citation>
    <scope>NUCLEOTIDE SEQUENCE [LARGE SCALE GENOMIC DNA]</scope>
    <source>
        <strain evidence="1 2">Tuc01</strain>
    </source>
</reference>
<evidence type="ECO:0000313" key="1">
    <source>
        <dbReference type="EMBL" id="AGF96889.1"/>
    </source>
</evidence>
<dbReference type="EMBL" id="CP004144">
    <property type="protein sequence ID" value="AGF96889.1"/>
    <property type="molecule type" value="Genomic_DNA"/>
</dbReference>
<dbReference type="AlphaFoldDB" id="M1QIV0"/>
<proteinExistence type="predicted"/>
<gene>
    <name evidence="1" type="ORF">MmTuc01_1523</name>
</gene>
<dbReference type="BioCyc" id="MMAZ1236903:G139K-1455-MONOMER"/>
<evidence type="ECO:0000313" key="2">
    <source>
        <dbReference type="Proteomes" id="UP000011718"/>
    </source>
</evidence>
<dbReference type="KEGG" id="mmaz:MmTuc01_1523"/>
<dbReference type="HOGENOM" id="CLU_3302739_0_0_2"/>
<sequence length="39" mass="4921">MVIIFFKDFIIFLNRLETNCWNKTTDVVFRKDRYDLNKY</sequence>
<dbReference type="Proteomes" id="UP000011718">
    <property type="component" value="Chromosome"/>
</dbReference>
<name>M1QIV0_METMZ</name>